<protein>
    <recommendedName>
        <fullName evidence="3">CNNM transmembrane domain-containing protein</fullName>
    </recommendedName>
</protein>
<dbReference type="EMBL" id="JACBKZ010000001">
    <property type="protein sequence ID" value="KAF5960014.1"/>
    <property type="molecule type" value="Genomic_DNA"/>
</dbReference>
<keyword evidence="1 2" id="KW-1133">Transmembrane helix</keyword>
<feature type="domain" description="CNNM transmembrane" evidence="3">
    <location>
        <begin position="9"/>
        <end position="148"/>
    </location>
</feature>
<feature type="transmembrane region" description="Helical" evidence="2">
    <location>
        <begin position="13"/>
        <end position="40"/>
    </location>
</feature>
<evidence type="ECO:0000313" key="5">
    <source>
        <dbReference type="Proteomes" id="UP000593564"/>
    </source>
</evidence>
<proteinExistence type="predicted"/>
<dbReference type="Proteomes" id="UP000593564">
    <property type="component" value="Unassembled WGS sequence"/>
</dbReference>
<dbReference type="AlphaFoldDB" id="A0A7J7I6J0"/>
<dbReference type="GO" id="GO:0010960">
    <property type="term" value="P:magnesium ion homeostasis"/>
    <property type="evidence" value="ECO:0007669"/>
    <property type="project" value="InterPro"/>
</dbReference>
<dbReference type="PANTHER" id="PTHR12064:SF36">
    <property type="entry name" value="DOMAIN-CONTAINING PROTEIN, PUTATIVE, EXPRESSED-RELATED"/>
    <property type="match status" value="1"/>
</dbReference>
<evidence type="ECO:0000256" key="1">
    <source>
        <dbReference type="PROSITE-ProRule" id="PRU01193"/>
    </source>
</evidence>
<reference evidence="4 5" key="2">
    <citation type="submission" date="2020-07" db="EMBL/GenBank/DDBJ databases">
        <title>Genome assembly of wild tea tree DASZ reveals pedigree and selection history of tea varieties.</title>
        <authorList>
            <person name="Zhang W."/>
        </authorList>
    </citation>
    <scope>NUCLEOTIDE SEQUENCE [LARGE SCALE GENOMIC DNA]</scope>
    <source>
        <strain evidence="5">cv. G240</strain>
        <tissue evidence="4">Leaf</tissue>
    </source>
</reference>
<sequence length="235" mass="25177">MAANDVPCCETMFWVYLLISVVLVAFAGLMSGLTLGLMSLSLVDLEVLTKAGQPQDRKNAEKILPIVKNQHLLLCTLLICNAMAMEALPIFLDALLPAWGAILISVSLILAFGEIIPQAVCSRYGLGVGAKLSVVVQLLVIVIFPIAYPIIVGWAPWKGAFCTYETGRTKDIGGHAWKRGGVNCANKPLKIHSTLFALCCSKEVQASVAGRSLLVAGRPSSVDSRPSVGHQCKFK</sequence>
<feature type="transmembrane region" description="Helical" evidence="2">
    <location>
        <begin position="98"/>
        <end position="120"/>
    </location>
</feature>
<dbReference type="PANTHER" id="PTHR12064">
    <property type="entry name" value="METAL TRANSPORTER CNNM"/>
    <property type="match status" value="1"/>
</dbReference>
<evidence type="ECO:0000256" key="2">
    <source>
        <dbReference type="SAM" id="Phobius"/>
    </source>
</evidence>
<keyword evidence="1 2" id="KW-0472">Membrane</keyword>
<feature type="transmembrane region" description="Helical" evidence="2">
    <location>
        <begin position="132"/>
        <end position="157"/>
    </location>
</feature>
<dbReference type="GO" id="GO:0030026">
    <property type="term" value="P:intracellular manganese ion homeostasis"/>
    <property type="evidence" value="ECO:0007669"/>
    <property type="project" value="TreeGrafter"/>
</dbReference>
<organism evidence="4 5">
    <name type="scientific">Camellia sinensis</name>
    <name type="common">Tea plant</name>
    <name type="synonym">Thea sinensis</name>
    <dbReference type="NCBI Taxonomy" id="4442"/>
    <lineage>
        <taxon>Eukaryota</taxon>
        <taxon>Viridiplantae</taxon>
        <taxon>Streptophyta</taxon>
        <taxon>Embryophyta</taxon>
        <taxon>Tracheophyta</taxon>
        <taxon>Spermatophyta</taxon>
        <taxon>Magnoliopsida</taxon>
        <taxon>eudicotyledons</taxon>
        <taxon>Gunneridae</taxon>
        <taxon>Pentapetalae</taxon>
        <taxon>asterids</taxon>
        <taxon>Ericales</taxon>
        <taxon>Theaceae</taxon>
        <taxon>Camellia</taxon>
    </lineage>
</organism>
<dbReference type="Pfam" id="PF01595">
    <property type="entry name" value="CNNM"/>
    <property type="match status" value="1"/>
</dbReference>
<evidence type="ECO:0000313" key="4">
    <source>
        <dbReference type="EMBL" id="KAF5960014.1"/>
    </source>
</evidence>
<name>A0A7J7I6J0_CAMSI</name>
<accession>A0A7J7I6J0</accession>
<dbReference type="GO" id="GO:0005737">
    <property type="term" value="C:cytoplasm"/>
    <property type="evidence" value="ECO:0007669"/>
    <property type="project" value="TreeGrafter"/>
</dbReference>
<keyword evidence="5" id="KW-1185">Reference proteome</keyword>
<dbReference type="PROSITE" id="PS51846">
    <property type="entry name" value="CNNM"/>
    <property type="match status" value="1"/>
</dbReference>
<dbReference type="InterPro" id="IPR045095">
    <property type="entry name" value="ACDP"/>
</dbReference>
<reference evidence="5" key="1">
    <citation type="journal article" date="2020" name="Nat. Commun.">
        <title>Genome assembly of wild tea tree DASZ reveals pedigree and selection history of tea varieties.</title>
        <authorList>
            <person name="Zhang W."/>
            <person name="Zhang Y."/>
            <person name="Qiu H."/>
            <person name="Guo Y."/>
            <person name="Wan H."/>
            <person name="Zhang X."/>
            <person name="Scossa F."/>
            <person name="Alseekh S."/>
            <person name="Zhang Q."/>
            <person name="Wang P."/>
            <person name="Xu L."/>
            <person name="Schmidt M.H."/>
            <person name="Jia X."/>
            <person name="Li D."/>
            <person name="Zhu A."/>
            <person name="Guo F."/>
            <person name="Chen W."/>
            <person name="Ni D."/>
            <person name="Usadel B."/>
            <person name="Fernie A.R."/>
            <person name="Wen W."/>
        </authorList>
    </citation>
    <scope>NUCLEOTIDE SEQUENCE [LARGE SCALE GENOMIC DNA]</scope>
    <source>
        <strain evidence="5">cv. G240</strain>
    </source>
</reference>
<dbReference type="GO" id="GO:0016020">
    <property type="term" value="C:membrane"/>
    <property type="evidence" value="ECO:0007669"/>
    <property type="project" value="UniProtKB-UniRule"/>
</dbReference>
<evidence type="ECO:0000259" key="3">
    <source>
        <dbReference type="PROSITE" id="PS51846"/>
    </source>
</evidence>
<gene>
    <name evidence="4" type="ORF">HYC85_001223</name>
</gene>
<keyword evidence="1 2" id="KW-0812">Transmembrane</keyword>
<comment type="caution">
    <text evidence="4">The sequence shown here is derived from an EMBL/GenBank/DDBJ whole genome shotgun (WGS) entry which is preliminary data.</text>
</comment>
<dbReference type="InterPro" id="IPR002550">
    <property type="entry name" value="CNNM"/>
</dbReference>